<dbReference type="InParanoid" id="D6Z6D6"/>
<evidence type="ECO:0000313" key="4">
    <source>
        <dbReference type="Proteomes" id="UP000001508"/>
    </source>
</evidence>
<dbReference type="OrthoDB" id="5244113at2"/>
<evidence type="ECO:0000256" key="1">
    <source>
        <dbReference type="SAM" id="MobiDB-lite"/>
    </source>
</evidence>
<dbReference type="SMART" id="SM00271">
    <property type="entry name" value="DnaJ"/>
    <property type="match status" value="1"/>
</dbReference>
<sequence>MKYDELKTAMEVLGLDDQATLAEIKRRHRELVKRHHPDGKRQQPSAEDQRLIRRINTAYRVITNYVNNYRFSFSREEFYRQNPEARLYDQFDHDPIWGPGGR</sequence>
<dbReference type="Proteomes" id="UP000001508">
    <property type="component" value="Chromosome"/>
</dbReference>
<dbReference type="PROSITE" id="PS50076">
    <property type="entry name" value="DNAJ_2"/>
    <property type="match status" value="1"/>
</dbReference>
<dbReference type="Gene3D" id="1.10.287.110">
    <property type="entry name" value="DnaJ domain"/>
    <property type="match status" value="1"/>
</dbReference>
<dbReference type="STRING" id="589865.DaAHT2_2236"/>
<accession>D6Z6D6</accession>
<dbReference type="AlphaFoldDB" id="D6Z6D6"/>
<feature type="domain" description="J" evidence="2">
    <location>
        <begin position="8"/>
        <end position="92"/>
    </location>
</feature>
<keyword evidence="4" id="KW-1185">Reference proteome</keyword>
<gene>
    <name evidence="3" type="ordered locus">DaAHT2_2236</name>
</gene>
<reference evidence="4" key="1">
    <citation type="submission" date="2010-02" db="EMBL/GenBank/DDBJ databases">
        <title>Complete sequence of Desulfurivibrio alkaliphilus AHT2.</title>
        <authorList>
            <consortium name="US DOE Joint Genome Institute"/>
            <person name="Pitluck S."/>
            <person name="Chertkov O."/>
            <person name="Detter J.C."/>
            <person name="Han C."/>
            <person name="Tapia R."/>
            <person name="Larimer F."/>
            <person name="Land M."/>
            <person name="Hauser L."/>
            <person name="Kyrpides N."/>
            <person name="Mikhailova N."/>
            <person name="Sorokin D.Y."/>
            <person name="Muyzer G."/>
            <person name="Woyke T."/>
        </authorList>
    </citation>
    <scope>NUCLEOTIDE SEQUENCE [LARGE SCALE GENOMIC DNA]</scope>
    <source>
        <strain evidence="4">DSM 19089 / UNIQEM U267 / AHT2</strain>
    </source>
</reference>
<proteinExistence type="predicted"/>
<dbReference type="HOGENOM" id="CLU_177536_0_0_7"/>
<evidence type="ECO:0000259" key="2">
    <source>
        <dbReference type="PROSITE" id="PS50076"/>
    </source>
</evidence>
<evidence type="ECO:0000313" key="3">
    <source>
        <dbReference type="EMBL" id="ADH86901.1"/>
    </source>
</evidence>
<protein>
    <submittedName>
        <fullName evidence="3">Heat shock protein DnaJ domain protein</fullName>
    </submittedName>
</protein>
<dbReference type="InterPro" id="IPR001623">
    <property type="entry name" value="DnaJ_domain"/>
</dbReference>
<dbReference type="CDD" id="cd06257">
    <property type="entry name" value="DnaJ"/>
    <property type="match status" value="1"/>
</dbReference>
<organism evidence="3 4">
    <name type="scientific">Desulfurivibrio alkaliphilus (strain DSM 19089 / UNIQEM U267 / AHT2)</name>
    <dbReference type="NCBI Taxonomy" id="589865"/>
    <lineage>
        <taxon>Bacteria</taxon>
        <taxon>Pseudomonadati</taxon>
        <taxon>Thermodesulfobacteriota</taxon>
        <taxon>Desulfobulbia</taxon>
        <taxon>Desulfobulbales</taxon>
        <taxon>Desulfobulbaceae</taxon>
        <taxon>Desulfurivibrio</taxon>
    </lineage>
</organism>
<dbReference type="eggNOG" id="COG0484">
    <property type="taxonomic scope" value="Bacteria"/>
</dbReference>
<dbReference type="KEGG" id="dak:DaAHT2_2236"/>
<dbReference type="InterPro" id="IPR050817">
    <property type="entry name" value="DjlA_DnaK_co-chaperone"/>
</dbReference>
<feature type="region of interest" description="Disordered" evidence="1">
    <location>
        <begin position="30"/>
        <end position="49"/>
    </location>
</feature>
<dbReference type="RefSeq" id="WP_013164415.1">
    <property type="nucleotide sequence ID" value="NC_014216.1"/>
</dbReference>
<name>D6Z6D6_DESAT</name>
<dbReference type="PRINTS" id="PR00625">
    <property type="entry name" value="JDOMAIN"/>
</dbReference>
<dbReference type="PANTHER" id="PTHR24074">
    <property type="entry name" value="CO-CHAPERONE PROTEIN DJLA"/>
    <property type="match status" value="1"/>
</dbReference>
<keyword evidence="3" id="KW-0346">Stress response</keyword>
<dbReference type="EMBL" id="CP001940">
    <property type="protein sequence ID" value="ADH86901.1"/>
    <property type="molecule type" value="Genomic_DNA"/>
</dbReference>
<dbReference type="InterPro" id="IPR036869">
    <property type="entry name" value="J_dom_sf"/>
</dbReference>
<dbReference type="SUPFAM" id="SSF46565">
    <property type="entry name" value="Chaperone J-domain"/>
    <property type="match status" value="1"/>
</dbReference>
<dbReference type="Pfam" id="PF00226">
    <property type="entry name" value="DnaJ"/>
    <property type="match status" value="1"/>
</dbReference>